<evidence type="ECO:0000256" key="2">
    <source>
        <dbReference type="SAM" id="MobiDB-lite"/>
    </source>
</evidence>
<feature type="compositionally biased region" description="Low complexity" evidence="2">
    <location>
        <begin position="62"/>
        <end position="71"/>
    </location>
</feature>
<feature type="region of interest" description="Disordered" evidence="2">
    <location>
        <begin position="178"/>
        <end position="203"/>
    </location>
</feature>
<feature type="compositionally biased region" description="Basic and acidic residues" evidence="2">
    <location>
        <begin position="383"/>
        <end position="402"/>
    </location>
</feature>
<dbReference type="GO" id="GO:0030289">
    <property type="term" value="C:protein phosphatase 4 complex"/>
    <property type="evidence" value="ECO:0007669"/>
    <property type="project" value="InterPro"/>
</dbReference>
<feature type="compositionally biased region" description="Basic and acidic residues" evidence="2">
    <location>
        <begin position="352"/>
        <end position="372"/>
    </location>
</feature>
<evidence type="ECO:0000313" key="3">
    <source>
        <dbReference type="EMBL" id="EXV00562.1"/>
    </source>
</evidence>
<dbReference type="AlphaFoldDB" id="A0A014NEY1"/>
<dbReference type="GO" id="GO:0019888">
    <property type="term" value="F:protein phosphatase regulator activity"/>
    <property type="evidence" value="ECO:0007669"/>
    <property type="project" value="InterPro"/>
</dbReference>
<dbReference type="PANTHER" id="PTHR16487:SF0">
    <property type="entry name" value="PROTEIN PHOSPHATASE 4 REGULATORY SUBUNIT 2-RELATED"/>
    <property type="match status" value="1"/>
</dbReference>
<gene>
    <name evidence="3" type="ORF">X797_006278</name>
</gene>
<accession>A0A014NEY1</accession>
<dbReference type="EMBL" id="JELW01000012">
    <property type="protein sequence ID" value="EXV00562.1"/>
    <property type="molecule type" value="Genomic_DNA"/>
</dbReference>
<dbReference type="GO" id="GO:0005737">
    <property type="term" value="C:cytoplasm"/>
    <property type="evidence" value="ECO:0007669"/>
    <property type="project" value="TreeGrafter"/>
</dbReference>
<feature type="region of interest" description="Disordered" evidence="2">
    <location>
        <begin position="282"/>
        <end position="334"/>
    </location>
</feature>
<name>A0A014NEY1_9HYPO</name>
<dbReference type="HOGENOM" id="CLU_024587_1_0_1"/>
<organism evidence="3 4">
    <name type="scientific">Metarhizium robertsii</name>
    <dbReference type="NCBI Taxonomy" id="568076"/>
    <lineage>
        <taxon>Eukaryota</taxon>
        <taxon>Fungi</taxon>
        <taxon>Dikarya</taxon>
        <taxon>Ascomycota</taxon>
        <taxon>Pezizomycotina</taxon>
        <taxon>Sordariomycetes</taxon>
        <taxon>Hypocreomycetidae</taxon>
        <taxon>Hypocreales</taxon>
        <taxon>Clavicipitaceae</taxon>
        <taxon>Metarhizium</taxon>
    </lineage>
</organism>
<feature type="region of interest" description="Disordered" evidence="2">
    <location>
        <begin position="44"/>
        <end position="100"/>
    </location>
</feature>
<proteinExistence type="inferred from homology"/>
<comment type="caution">
    <text evidence="3">The sequence shown here is derived from an EMBL/GenBank/DDBJ whole genome shotgun (WGS) entry which is preliminary data.</text>
</comment>
<dbReference type="GO" id="GO:0005634">
    <property type="term" value="C:nucleus"/>
    <property type="evidence" value="ECO:0007669"/>
    <property type="project" value="TreeGrafter"/>
</dbReference>
<evidence type="ECO:0000313" key="4">
    <source>
        <dbReference type="Proteomes" id="UP000030151"/>
    </source>
</evidence>
<protein>
    <submittedName>
        <fullName evidence="3">PPP4R2 domain protein</fullName>
    </submittedName>
</protein>
<feature type="region of interest" description="Disordered" evidence="2">
    <location>
        <begin position="352"/>
        <end position="462"/>
    </location>
</feature>
<dbReference type="PANTHER" id="PTHR16487">
    <property type="entry name" value="PPP4R2-RELATED PROTEIN"/>
    <property type="match status" value="1"/>
</dbReference>
<reference evidence="3 4" key="1">
    <citation type="submission" date="2014-02" db="EMBL/GenBank/DDBJ databases">
        <title>The genome sequence of the entomopathogenic fungus Metarhizium robertsii ARSEF 2575.</title>
        <authorList>
            <person name="Giuliano Garisto Donzelli B."/>
            <person name="Roe B.A."/>
            <person name="Macmil S.L."/>
            <person name="Krasnoff S.B."/>
            <person name="Gibson D.M."/>
        </authorList>
    </citation>
    <scope>NUCLEOTIDE SEQUENCE [LARGE SCALE GENOMIC DNA]</scope>
    <source>
        <strain evidence="3 4">ARSEF 2575</strain>
    </source>
</reference>
<dbReference type="Pfam" id="PF09184">
    <property type="entry name" value="PPP4R2"/>
    <property type="match status" value="1"/>
</dbReference>
<dbReference type="Proteomes" id="UP000030151">
    <property type="component" value="Unassembled WGS sequence"/>
</dbReference>
<comment type="similarity">
    <text evidence="1">Belongs to the PPP4R2 family.</text>
</comment>
<feature type="compositionally biased region" description="Acidic residues" evidence="2">
    <location>
        <begin position="297"/>
        <end position="310"/>
    </location>
</feature>
<feature type="compositionally biased region" description="Basic and acidic residues" evidence="2">
    <location>
        <begin position="74"/>
        <end position="90"/>
    </location>
</feature>
<sequence>MEVDSGSEVLSKIAAGDPVEEGTWPILCAAIIARLDKIARNDFPIPTLPPPPPRPATLDNRLLSPLPSSPLEHTTSREANKEGSIDDKPTEPGPAAPGELPKQIEDMLTDIKKHLETFESYAPHTIQRLGELILEPRAHYRALASYLHAVDRVVRVTSGTNIYPLPPAIPDMSSMELNGDEKGPATSVSWSNPTLPTLGTDESLGGALLTPIPWLTRRSPEGNGDVPVSAGAQIHSESTETIDGPNGMGRIETVSVSVNGIPSTGHARGVTQGELLRQEQRAGVVPVSQLNRNQESLNEDDKDMDEEEEEVPHARGPEEIGVGDTGPQGVTTSYMGEDGVLMQGIDVEAAVGRKHDNDYEHAQQEAKAKDDDASSTSSTESTGTKREAEQELEGEPAKKVKEDDDESQDVMLDEASAETTEANTSKGDGDGPVEEDSPPGSGEGKESEKPNDASSDKAEASA</sequence>
<feature type="compositionally biased region" description="Pro residues" evidence="2">
    <location>
        <begin position="46"/>
        <end position="55"/>
    </location>
</feature>
<feature type="compositionally biased region" description="Polar residues" evidence="2">
    <location>
        <begin position="186"/>
        <end position="197"/>
    </location>
</feature>
<dbReference type="eggNOG" id="ENOG502SBSZ">
    <property type="taxonomic scope" value="Eukaryota"/>
</dbReference>
<feature type="compositionally biased region" description="Basic and acidic residues" evidence="2">
    <location>
        <begin position="443"/>
        <end position="462"/>
    </location>
</feature>
<dbReference type="InterPro" id="IPR015267">
    <property type="entry name" value="PPP4R2"/>
</dbReference>
<feature type="compositionally biased region" description="Acidic residues" evidence="2">
    <location>
        <begin position="403"/>
        <end position="416"/>
    </location>
</feature>
<feature type="compositionally biased region" description="Polar residues" evidence="2">
    <location>
        <begin position="417"/>
        <end position="426"/>
    </location>
</feature>
<evidence type="ECO:0000256" key="1">
    <source>
        <dbReference type="ARBA" id="ARBA00009207"/>
    </source>
</evidence>
<dbReference type="OrthoDB" id="341898at2759"/>